<dbReference type="EMBL" id="VSSQ01004095">
    <property type="protein sequence ID" value="MPM23718.1"/>
    <property type="molecule type" value="Genomic_DNA"/>
</dbReference>
<feature type="transmembrane region" description="Helical" evidence="1">
    <location>
        <begin position="172"/>
        <end position="190"/>
    </location>
</feature>
<feature type="transmembrane region" description="Helical" evidence="1">
    <location>
        <begin position="119"/>
        <end position="140"/>
    </location>
</feature>
<accession>A0A644Y6Z9</accession>
<organism evidence="2">
    <name type="scientific">bioreactor metagenome</name>
    <dbReference type="NCBI Taxonomy" id="1076179"/>
    <lineage>
        <taxon>unclassified sequences</taxon>
        <taxon>metagenomes</taxon>
        <taxon>ecological metagenomes</taxon>
    </lineage>
</organism>
<feature type="transmembrane region" description="Helical" evidence="1">
    <location>
        <begin position="41"/>
        <end position="63"/>
    </location>
</feature>
<proteinExistence type="predicted"/>
<feature type="transmembrane region" description="Helical" evidence="1">
    <location>
        <begin position="202"/>
        <end position="219"/>
    </location>
</feature>
<dbReference type="AlphaFoldDB" id="A0A644Y6Z9"/>
<feature type="transmembrane region" description="Helical" evidence="1">
    <location>
        <begin position="75"/>
        <end position="99"/>
    </location>
</feature>
<protein>
    <recommendedName>
        <fullName evidence="3">Mpv17/PMP22 family protein</fullName>
    </recommendedName>
</protein>
<evidence type="ECO:0000313" key="2">
    <source>
        <dbReference type="EMBL" id="MPM23718.1"/>
    </source>
</evidence>
<feature type="transmembrane region" description="Helical" evidence="1">
    <location>
        <begin position="12"/>
        <end position="29"/>
    </location>
</feature>
<comment type="caution">
    <text evidence="2">The sequence shown here is derived from an EMBL/GenBank/DDBJ whole genome shotgun (WGS) entry which is preliminary data.</text>
</comment>
<sequence>MTKSFKKSDLIWGIGLLLVIFILTSPYTHKMFLAATKTHPYITGFFKVGILATMGELLAIRIVKGNYAKPLGMVYRFVIWGFIGMAFAVVFALFAGGVGAVMKDGLLPVGKEGTLANKILSAFFTSTFMNLAFAPTFMAFHRITDTYIDLGQGQLSNILKVKLDDVVKTIDWHGYIGFVVCKTIPIFWIPAHTITFLLPSEYRVLTAALLSIVLGAILATSKAKTSMKQGNVSA</sequence>
<evidence type="ECO:0000256" key="1">
    <source>
        <dbReference type="SAM" id="Phobius"/>
    </source>
</evidence>
<evidence type="ECO:0008006" key="3">
    <source>
        <dbReference type="Google" id="ProtNLM"/>
    </source>
</evidence>
<keyword evidence="1" id="KW-0812">Transmembrane</keyword>
<keyword evidence="1" id="KW-1133">Transmembrane helix</keyword>
<reference evidence="2" key="1">
    <citation type="submission" date="2019-08" db="EMBL/GenBank/DDBJ databases">
        <authorList>
            <person name="Kucharzyk K."/>
            <person name="Murdoch R.W."/>
            <person name="Higgins S."/>
            <person name="Loffler F."/>
        </authorList>
    </citation>
    <scope>NUCLEOTIDE SEQUENCE</scope>
</reference>
<keyword evidence="1" id="KW-0472">Membrane</keyword>
<name>A0A644Y6Z9_9ZZZZ</name>
<gene>
    <name evidence="2" type="ORF">SDC9_70192</name>
</gene>